<organism evidence="4">
    <name type="scientific">Podospora anserina (strain S / ATCC MYA-4624 / DSM 980 / FGSC 10383)</name>
    <name type="common">Pleurage anserina</name>
    <dbReference type="NCBI Taxonomy" id="515849"/>
    <lineage>
        <taxon>Eukaryota</taxon>
        <taxon>Fungi</taxon>
        <taxon>Dikarya</taxon>
        <taxon>Ascomycota</taxon>
        <taxon>Pezizomycotina</taxon>
        <taxon>Sordariomycetes</taxon>
        <taxon>Sordariomycetidae</taxon>
        <taxon>Sordariales</taxon>
        <taxon>Podosporaceae</taxon>
        <taxon>Podospora</taxon>
        <taxon>Podospora anserina</taxon>
    </lineage>
</organism>
<feature type="compositionally biased region" description="Low complexity" evidence="2">
    <location>
        <begin position="1835"/>
        <end position="1867"/>
    </location>
</feature>
<dbReference type="KEGG" id="pan:PODANSg6328"/>
<dbReference type="PANTHER" id="PTHR48125">
    <property type="entry name" value="LP07818P1"/>
    <property type="match status" value="1"/>
</dbReference>
<feature type="compositionally biased region" description="Polar residues" evidence="2">
    <location>
        <begin position="1808"/>
        <end position="1820"/>
    </location>
</feature>
<feature type="compositionally biased region" description="Polar residues" evidence="2">
    <location>
        <begin position="1761"/>
        <end position="1775"/>
    </location>
</feature>
<feature type="compositionally biased region" description="Polar residues" evidence="2">
    <location>
        <begin position="1476"/>
        <end position="1501"/>
    </location>
</feature>
<feature type="compositionally biased region" description="Low complexity" evidence="2">
    <location>
        <begin position="528"/>
        <end position="539"/>
    </location>
</feature>
<dbReference type="Gene3D" id="2.40.50.40">
    <property type="match status" value="1"/>
</dbReference>
<dbReference type="OrthoDB" id="436852at2759"/>
<gene>
    <name evidence="4" type="ORF">PODANS_3_5040</name>
</gene>
<feature type="region of interest" description="Disordered" evidence="2">
    <location>
        <begin position="13"/>
        <end position="34"/>
    </location>
</feature>
<dbReference type="STRING" id="515849.B2AZN7"/>
<dbReference type="InterPro" id="IPR016197">
    <property type="entry name" value="Chromo-like_dom_sf"/>
</dbReference>
<comment type="subunit">
    <text evidence="1">Component of the NuA4 histone acetyltransferase complex.</text>
</comment>
<feature type="compositionally biased region" description="Low complexity" evidence="2">
    <location>
        <begin position="1514"/>
        <end position="1551"/>
    </location>
</feature>
<feature type="region of interest" description="Disordered" evidence="2">
    <location>
        <begin position="1433"/>
        <end position="1553"/>
    </location>
</feature>
<name>B2AZN7_PODAN</name>
<dbReference type="RefSeq" id="XP_001909293.1">
    <property type="nucleotide sequence ID" value="XM_001909258.1"/>
</dbReference>
<feature type="region of interest" description="Disordered" evidence="2">
    <location>
        <begin position="1603"/>
        <end position="1867"/>
    </location>
</feature>
<reference evidence="4 6" key="1">
    <citation type="journal article" date="2008" name="Genome Biol.">
        <title>The genome sequence of the model ascomycete fungus Podospora anserina.</title>
        <authorList>
            <person name="Espagne E."/>
            <person name="Lespinet O."/>
            <person name="Malagnac F."/>
            <person name="Da Silva C."/>
            <person name="Jaillon O."/>
            <person name="Porcel B.M."/>
            <person name="Couloux A."/>
            <person name="Aury J.-M."/>
            <person name="Segurens B."/>
            <person name="Poulain J."/>
            <person name="Anthouard V."/>
            <person name="Grossetete S."/>
            <person name="Khalili H."/>
            <person name="Coppin E."/>
            <person name="Dequard-Chablat M."/>
            <person name="Picard M."/>
            <person name="Contamine V."/>
            <person name="Arnaise S."/>
            <person name="Bourdais A."/>
            <person name="Berteaux-Lecellier V."/>
            <person name="Gautheret D."/>
            <person name="de Vries R.P."/>
            <person name="Battaglia E."/>
            <person name="Coutinho P.M."/>
            <person name="Danchin E.G.J."/>
            <person name="Henrissat B."/>
            <person name="El Khoury R."/>
            <person name="Sainsard-Chanet A."/>
            <person name="Boivin A."/>
            <person name="Pinan-Lucarre B."/>
            <person name="Sellem C.H."/>
            <person name="Debuchy R."/>
            <person name="Wincker P."/>
            <person name="Weissenbach J."/>
            <person name="Silar P."/>
        </authorList>
    </citation>
    <scope>NUCLEOTIDE SEQUENCE [LARGE SCALE GENOMIC DNA]</scope>
    <source>
        <strain evidence="6">S / ATCC MYA-4624 / DSM 980 / FGSC 10383</strain>
        <strain evidence="4">S mat+</strain>
    </source>
</reference>
<feature type="compositionally biased region" description="Acidic residues" evidence="2">
    <location>
        <begin position="153"/>
        <end position="168"/>
    </location>
</feature>
<dbReference type="PANTHER" id="PTHR48125:SF12">
    <property type="entry name" value="AT HOOK TRANSCRIPTION FACTOR FAMILY-RELATED"/>
    <property type="match status" value="1"/>
</dbReference>
<feature type="region of interest" description="Disordered" evidence="2">
    <location>
        <begin position="115"/>
        <end position="348"/>
    </location>
</feature>
<feature type="domain" description="Chromo" evidence="3">
    <location>
        <begin position="40"/>
        <end position="79"/>
    </location>
</feature>
<reference evidence="5" key="4">
    <citation type="submission" date="2015-04" db="EMBL/GenBank/DDBJ databases">
        <title>Maintaining two mating types: Structure of the mating type locus and its role in heterokaryosis in Podospora anserina.</title>
        <authorList>
            <person name="Grognet P."/>
            <person name="Bidard F."/>
            <person name="Kuchly C."/>
            <person name="Chan Ho Tong L."/>
            <person name="Coppin E."/>
            <person name="Ait Benkhali J."/>
            <person name="Couloux A."/>
            <person name="Wincker P."/>
            <person name="Debuchy R."/>
            <person name="Silar P."/>
        </authorList>
    </citation>
    <scope>NUCLEOTIDE SEQUENCE</scope>
</reference>
<sequence length="1867" mass="204469">MFKNILVESWPSRLDDGPAESDDDAISLTSTIPPPDDEEYVVESILAERPNQNGIMYYLVQWDATRFDPFWDSTWEPAEIFGDDMIAQWAETKAKQEAGEEKPFDVDRYFAVQQQKEREKRERHNLRNAKRARLGLPLTEPLPASSSKSSAIPEDDSSSDEASEDGDVVEVSAPRPKPPKARKPSLTSIYKKGVARPIKTTAPKSPTKSKPLKSSALSKPNKDRPASLPGKLAKPAATSDPLASSSTKKRQATAPSTTGYEGTARKASKDDMSGPSKSKTKESNLGSKGAASSKRAPSGQKTTARKSTQKTVQSKTGNIFTGGKVRKPRPVIEEVMSNPAKDPKPFSNMHLGRLAELRSRAREDIAPDPSKVALFPLTEGPAAARKMSKETAQPTDLPEDDSLFVGDYSMELESDPEDITAPISSSRTGLAPISTGLVPATSAGLTATSAGISPRTIDPAPASAGLPPPSACLPSSPQAHTAPISRPPLKKRKSVRWDDDVNSVIEFREPDPMDLDDNTLVQKDQVEATPRPAASLAARPPTPPPTLSAPEPTVTIIPQRNTCSEKRVRFGKPQPGSKCIQTTFNGLPDGTRDELYARFLATESLEFDHSCLATSVATALHSMVKTGLAFGGLSSNTDQQRLQNVASSLRASIMGLLCAQPDFSILIYPSKCEEWNAVQLRGLPASDPSEFELLYYIFTPHEPLLALLPPPRDVPPKPPGAGKESSNRQLIMEKFFGFDYQRLLPTSLKPASTHNFFLAFPDSKVEVRLLLFHWLRACEPNCCIFTSDHPGSWYAFQNKLSSEETAGVVIVHELMAWTLHRLPNLRHLLLSRDDQFWCFTEPMSKLPMYPSTTSLLEESSVVPPGQLQLTRLFPLGAAILLTPSFLVAEPTRALEIIDWFLMYFAKSTTCRLVTAWDFAAYLRDLAEEKEHDRAKLLASPAAMESTANLAILENLKGLSKEDCESRFTAATKAYELDDLRRRKLPPVGDNEESATLVYAIDKIDPNDEQSLVNWFGYWSTLRLDQFRHFYVLGTDDSITARRSERGEREIAVPRYTSRTINDSDYVLKGTLEHYRVCNTQAEQSGQAHAVAESAGIAPAATSAAAPASVYQAFAMHEVSSECFSRISQHSLAEMLKDVGPSEWNSSLWILFGFPVSWSDSDMGDHYEDFTLHWNTISSWFKWGFPWGGRHGTTRFNTYVGFFYTIPDEWDPDNKPDDRTPKRHPWLVFYRPRDAFKRPWTDAELIIWDPAAPRRFGDRQPTEGELTFMQRQLIKHVREHTGERNPGTRLTDVWLGGYMVPEECQSPHDIDVVALFLQALGTEFQFKKLIPAPRTSMLRPNKGFKRVKLATDPATDEDDVEMGIRDSETSDEEDARIIFHPPRATGRPLSDDGAPSKCTNRLFEEARLWRNRYGRRSQYMKYRFRPTTEWYKDQEEEGRGFSHITDLGPPTPRWPAWTETGGGVGGSAAKGDGGAQPQPSTYGQSPITVSQTAASSSYHQSSVPPPMLQEPPAVTLTTLTEPSTTPAEPSTAPAEPSTAPAEASTTPALTPLGMPIPMRLINRLSTPLKSILKNSGTPQPTAAMGEVQLPDYNAENTPSSAAFSRMRISSPPPASRALKKTVPSEEPAAKSKAMTVGSVAGRSKRPRIPDSASGDSIVLSGEDDTPSTIPAPESHRPKKRRTSEIASMAIRGEETVSSASKPSTSTMIKALPVLTKTAADSRPKAQGKASALPSRSSTSKPPKTSATPIPVPKVPGARPAMTTPTSQPRTPISQHNTPGTRPPAATPTAGSVPRLFNTVVPPHRKVGGTVTNQAGEESTTIPPLRPSDAKRRKTLKPPSSTSTSGSAPAPKTTTKTGKRAGTNKARPS</sequence>
<feature type="compositionally biased region" description="Low complexity" evidence="2">
    <location>
        <begin position="1732"/>
        <end position="1747"/>
    </location>
</feature>
<evidence type="ECO:0000313" key="4">
    <source>
        <dbReference type="EMBL" id="CAP70425.1"/>
    </source>
</evidence>
<feature type="compositionally biased region" description="Low complexity" evidence="2">
    <location>
        <begin position="199"/>
        <end position="219"/>
    </location>
</feature>
<evidence type="ECO:0000313" key="6">
    <source>
        <dbReference type="Proteomes" id="UP000001197"/>
    </source>
</evidence>
<feature type="region of interest" description="Disordered" evidence="2">
    <location>
        <begin position="383"/>
        <end position="403"/>
    </location>
</feature>
<accession>B2AZN7</accession>
<protein>
    <submittedName>
        <fullName evidence="4">Podospora anserina S mat+ genomic DNA chromosome 3, supercontig 2</fullName>
    </submittedName>
</protein>
<dbReference type="InterPro" id="IPR000953">
    <property type="entry name" value="Chromo/chromo_shadow_dom"/>
</dbReference>
<dbReference type="GeneID" id="6193688"/>
<feature type="compositionally biased region" description="Polar residues" evidence="2">
    <location>
        <begin position="1694"/>
        <end position="1706"/>
    </location>
</feature>
<dbReference type="HOGENOM" id="CLU_002208_0_0_1"/>
<dbReference type="VEuPathDB" id="FungiDB:PODANS_3_5040"/>
<dbReference type="SUPFAM" id="SSF54160">
    <property type="entry name" value="Chromo domain-like"/>
    <property type="match status" value="1"/>
</dbReference>
<feature type="compositionally biased region" description="Basic and acidic residues" evidence="2">
    <location>
        <begin position="263"/>
        <end position="272"/>
    </location>
</feature>
<feature type="compositionally biased region" description="Gly residues" evidence="2">
    <location>
        <begin position="1459"/>
        <end position="1473"/>
    </location>
</feature>
<evidence type="ECO:0000259" key="3">
    <source>
        <dbReference type="PROSITE" id="PS50013"/>
    </source>
</evidence>
<feature type="region of interest" description="Disordered" evidence="2">
    <location>
        <begin position="528"/>
        <end position="552"/>
    </location>
</feature>
<dbReference type="eggNOG" id="ENOG502STGS">
    <property type="taxonomic scope" value="Eukaryota"/>
</dbReference>
<dbReference type="PROSITE" id="PS50013">
    <property type="entry name" value="CHROMO_2"/>
    <property type="match status" value="1"/>
</dbReference>
<reference evidence="6" key="3">
    <citation type="journal article" date="2014" name="Genetics">
        <title>Maintaining two mating types: Structure of the mating type locus and its role in heterokaryosis in Podospora anserina.</title>
        <authorList>
            <person name="Grognet P."/>
            <person name="Bidard F."/>
            <person name="Kuchly C."/>
            <person name="Tong L.C.H."/>
            <person name="Coppin E."/>
            <person name="Benkhali J.A."/>
            <person name="Couloux A."/>
            <person name="Wincker P."/>
            <person name="Debuchy R."/>
            <person name="Silar P."/>
        </authorList>
    </citation>
    <scope>GENOME REANNOTATION</scope>
    <source>
        <strain evidence="6">S / ATCC MYA-4624 / DSM 980 / FGSC 10383</strain>
    </source>
</reference>
<feature type="compositionally biased region" description="Polar residues" evidence="2">
    <location>
        <begin position="309"/>
        <end position="319"/>
    </location>
</feature>
<feature type="compositionally biased region" description="Low complexity" evidence="2">
    <location>
        <begin position="141"/>
        <end position="152"/>
    </location>
</feature>
<reference evidence="4" key="2">
    <citation type="submission" date="2008-07" db="EMBL/GenBank/DDBJ databases">
        <authorList>
            <person name="Genoscope - CEA"/>
        </authorList>
    </citation>
    <scope>NUCLEOTIDE SEQUENCE</scope>
    <source>
        <strain evidence="4">S mat+</strain>
    </source>
</reference>
<dbReference type="GO" id="GO:0006338">
    <property type="term" value="P:chromatin remodeling"/>
    <property type="evidence" value="ECO:0007669"/>
    <property type="project" value="UniProtKB-ARBA"/>
</dbReference>
<evidence type="ECO:0000256" key="1">
    <source>
        <dbReference type="ARBA" id="ARBA00011353"/>
    </source>
</evidence>
<evidence type="ECO:0000256" key="2">
    <source>
        <dbReference type="SAM" id="MobiDB-lite"/>
    </source>
</evidence>
<proteinExistence type="predicted"/>
<dbReference type="EMBL" id="CU638743">
    <property type="protein sequence ID" value="CAP70425.1"/>
    <property type="molecule type" value="Genomic_DNA"/>
</dbReference>
<keyword evidence="6" id="KW-1185">Reference proteome</keyword>
<evidence type="ECO:0000313" key="5">
    <source>
        <dbReference type="EMBL" id="CDP27018.1"/>
    </source>
</evidence>
<feature type="region of interest" description="Disordered" evidence="2">
    <location>
        <begin position="449"/>
        <end position="495"/>
    </location>
</feature>
<feature type="compositionally biased region" description="Basic residues" evidence="2">
    <location>
        <begin position="123"/>
        <end position="133"/>
    </location>
</feature>
<dbReference type="Proteomes" id="UP000001197">
    <property type="component" value="Chromosome 3"/>
</dbReference>
<dbReference type="EMBL" id="FO904938">
    <property type="protein sequence ID" value="CDP27018.1"/>
    <property type="molecule type" value="Genomic_DNA"/>
</dbReference>